<dbReference type="Pfam" id="PF13894">
    <property type="entry name" value="zf-C2H2_4"/>
    <property type="match status" value="1"/>
</dbReference>
<organism evidence="7 8">
    <name type="scientific">Blepharisma stoltei</name>
    <dbReference type="NCBI Taxonomy" id="1481888"/>
    <lineage>
        <taxon>Eukaryota</taxon>
        <taxon>Sar</taxon>
        <taxon>Alveolata</taxon>
        <taxon>Ciliophora</taxon>
        <taxon>Postciliodesmatophora</taxon>
        <taxon>Heterotrichea</taxon>
        <taxon>Heterotrichida</taxon>
        <taxon>Blepharismidae</taxon>
        <taxon>Blepharisma</taxon>
    </lineage>
</organism>
<dbReference type="PANTHER" id="PTHR24379:SF121">
    <property type="entry name" value="C2H2-TYPE DOMAIN-CONTAINING PROTEIN"/>
    <property type="match status" value="1"/>
</dbReference>
<sequence>MSIFFSDQEKQLLPKPFHLTAAQLSQNNTEDKYQCQDCCLKFSTVLELNLHKNSEKITKEMMRANMSFLKEYEISLRYYNRSSQLLMKWMKTDKVETKEFSCTICSKKFTTFKGLKQHVGKMHEGSPKEIKCDCCSRSFKHKYALKFHMDQVHQKVTRVSCEHCEKEFYNKYRLETHQRYCLMERVNSEN</sequence>
<dbReference type="InterPro" id="IPR013087">
    <property type="entry name" value="Znf_C2H2_type"/>
</dbReference>
<evidence type="ECO:0000256" key="4">
    <source>
        <dbReference type="ARBA" id="ARBA00022833"/>
    </source>
</evidence>
<dbReference type="SUPFAM" id="SSF57667">
    <property type="entry name" value="beta-beta-alpha zinc fingers"/>
    <property type="match status" value="2"/>
</dbReference>
<evidence type="ECO:0000259" key="6">
    <source>
        <dbReference type="PROSITE" id="PS50157"/>
    </source>
</evidence>
<keyword evidence="2" id="KW-0677">Repeat</keyword>
<keyword evidence="4" id="KW-0862">Zinc</keyword>
<comment type="caution">
    <text evidence="7">The sequence shown here is derived from an EMBL/GenBank/DDBJ whole genome shotgun (WGS) entry which is preliminary data.</text>
</comment>
<protein>
    <recommendedName>
        <fullName evidence="6">C2H2-type domain-containing protein</fullName>
    </recommendedName>
</protein>
<dbReference type="PROSITE" id="PS50157">
    <property type="entry name" value="ZINC_FINGER_C2H2_2"/>
    <property type="match status" value="3"/>
</dbReference>
<dbReference type="Proteomes" id="UP001162131">
    <property type="component" value="Unassembled WGS sequence"/>
</dbReference>
<evidence type="ECO:0000313" key="8">
    <source>
        <dbReference type="Proteomes" id="UP001162131"/>
    </source>
</evidence>
<dbReference type="EMBL" id="CAJZBQ010000055">
    <property type="protein sequence ID" value="CAG9332741.1"/>
    <property type="molecule type" value="Genomic_DNA"/>
</dbReference>
<evidence type="ECO:0000256" key="5">
    <source>
        <dbReference type="PROSITE-ProRule" id="PRU00042"/>
    </source>
</evidence>
<evidence type="ECO:0000313" key="7">
    <source>
        <dbReference type="EMBL" id="CAG9332741.1"/>
    </source>
</evidence>
<keyword evidence="1" id="KW-0479">Metal-binding</keyword>
<dbReference type="PANTHER" id="PTHR24379">
    <property type="entry name" value="KRAB AND ZINC FINGER DOMAIN-CONTAINING"/>
    <property type="match status" value="1"/>
</dbReference>
<feature type="domain" description="C2H2-type" evidence="6">
    <location>
        <begin position="159"/>
        <end position="186"/>
    </location>
</feature>
<dbReference type="SMART" id="SM00355">
    <property type="entry name" value="ZnF_C2H2"/>
    <property type="match status" value="4"/>
</dbReference>
<dbReference type="PROSITE" id="PS00028">
    <property type="entry name" value="ZINC_FINGER_C2H2_1"/>
    <property type="match status" value="2"/>
</dbReference>
<keyword evidence="3 5" id="KW-0863">Zinc-finger</keyword>
<dbReference type="Gene3D" id="3.30.160.60">
    <property type="entry name" value="Classic Zinc Finger"/>
    <property type="match status" value="2"/>
</dbReference>
<evidence type="ECO:0000256" key="3">
    <source>
        <dbReference type="ARBA" id="ARBA00022771"/>
    </source>
</evidence>
<feature type="domain" description="C2H2-type" evidence="6">
    <location>
        <begin position="100"/>
        <end position="128"/>
    </location>
</feature>
<dbReference type="Pfam" id="PF00096">
    <property type="entry name" value="zf-C2H2"/>
    <property type="match status" value="1"/>
</dbReference>
<proteinExistence type="predicted"/>
<evidence type="ECO:0000256" key="1">
    <source>
        <dbReference type="ARBA" id="ARBA00022723"/>
    </source>
</evidence>
<dbReference type="AlphaFoldDB" id="A0AAU9KFJ6"/>
<dbReference type="InterPro" id="IPR036236">
    <property type="entry name" value="Znf_C2H2_sf"/>
</dbReference>
<feature type="domain" description="C2H2-type" evidence="6">
    <location>
        <begin position="130"/>
        <end position="153"/>
    </location>
</feature>
<evidence type="ECO:0000256" key="2">
    <source>
        <dbReference type="ARBA" id="ARBA00022737"/>
    </source>
</evidence>
<gene>
    <name evidence="7" type="ORF">BSTOLATCC_MIC57033</name>
</gene>
<accession>A0AAU9KFJ6</accession>
<name>A0AAU9KFJ6_9CILI</name>
<dbReference type="GO" id="GO:0008270">
    <property type="term" value="F:zinc ion binding"/>
    <property type="evidence" value="ECO:0007669"/>
    <property type="project" value="UniProtKB-KW"/>
</dbReference>
<keyword evidence="8" id="KW-1185">Reference proteome</keyword>
<reference evidence="7" key="1">
    <citation type="submission" date="2021-09" db="EMBL/GenBank/DDBJ databases">
        <authorList>
            <consortium name="AG Swart"/>
            <person name="Singh M."/>
            <person name="Singh A."/>
            <person name="Seah K."/>
            <person name="Emmerich C."/>
        </authorList>
    </citation>
    <scope>NUCLEOTIDE SEQUENCE</scope>
    <source>
        <strain evidence="7">ATCC30299</strain>
    </source>
</reference>